<accession>A0ABD0L4T2</accession>
<evidence type="ECO:0000313" key="1">
    <source>
        <dbReference type="EMBL" id="KAK7494308.1"/>
    </source>
</evidence>
<sequence>EVFPTPMICAYRGGLRAHLTPAWPNSTPSYAAAAEAPASALSGATTASVNRAWAGSAFPGPG</sequence>
<name>A0ABD0L4T2_9CAEN</name>
<feature type="non-terminal residue" evidence="1">
    <location>
        <position position="1"/>
    </location>
</feature>
<protein>
    <submittedName>
        <fullName evidence="1">Uncharacterized protein</fullName>
    </submittedName>
</protein>
<dbReference type="EMBL" id="JACVVK020000084">
    <property type="protein sequence ID" value="KAK7494308.1"/>
    <property type="molecule type" value="Genomic_DNA"/>
</dbReference>
<comment type="caution">
    <text evidence="1">The sequence shown here is derived from an EMBL/GenBank/DDBJ whole genome shotgun (WGS) entry which is preliminary data.</text>
</comment>
<gene>
    <name evidence="1" type="ORF">BaRGS_00014411</name>
</gene>
<proteinExistence type="predicted"/>
<reference evidence="1 2" key="1">
    <citation type="journal article" date="2023" name="Sci. Data">
        <title>Genome assembly of the Korean intertidal mud-creeper Batillaria attramentaria.</title>
        <authorList>
            <person name="Patra A.K."/>
            <person name="Ho P.T."/>
            <person name="Jun S."/>
            <person name="Lee S.J."/>
            <person name="Kim Y."/>
            <person name="Won Y.J."/>
        </authorList>
    </citation>
    <scope>NUCLEOTIDE SEQUENCE [LARGE SCALE GENOMIC DNA]</scope>
    <source>
        <strain evidence="1">Wonlab-2016</strain>
    </source>
</reference>
<dbReference type="AlphaFoldDB" id="A0ABD0L4T2"/>
<evidence type="ECO:0000313" key="2">
    <source>
        <dbReference type="Proteomes" id="UP001519460"/>
    </source>
</evidence>
<organism evidence="1 2">
    <name type="scientific">Batillaria attramentaria</name>
    <dbReference type="NCBI Taxonomy" id="370345"/>
    <lineage>
        <taxon>Eukaryota</taxon>
        <taxon>Metazoa</taxon>
        <taxon>Spiralia</taxon>
        <taxon>Lophotrochozoa</taxon>
        <taxon>Mollusca</taxon>
        <taxon>Gastropoda</taxon>
        <taxon>Caenogastropoda</taxon>
        <taxon>Sorbeoconcha</taxon>
        <taxon>Cerithioidea</taxon>
        <taxon>Batillariidae</taxon>
        <taxon>Batillaria</taxon>
    </lineage>
</organism>
<dbReference type="Proteomes" id="UP001519460">
    <property type="component" value="Unassembled WGS sequence"/>
</dbReference>
<keyword evidence="2" id="KW-1185">Reference proteome</keyword>